<reference evidence="11 12" key="1">
    <citation type="journal article" date="2016" name="Nat. Commun.">
        <title>Thousands of microbial genomes shed light on interconnected biogeochemical processes in an aquifer system.</title>
        <authorList>
            <person name="Anantharaman K."/>
            <person name="Brown C.T."/>
            <person name="Hug L.A."/>
            <person name="Sharon I."/>
            <person name="Castelle C.J."/>
            <person name="Probst A.J."/>
            <person name="Thomas B.C."/>
            <person name="Singh A."/>
            <person name="Wilkins M.J."/>
            <person name="Karaoz U."/>
            <person name="Brodie E.L."/>
            <person name="Williams K.H."/>
            <person name="Hubbard S.S."/>
            <person name="Banfield J.F."/>
        </authorList>
    </citation>
    <scope>NUCLEOTIDE SEQUENCE [LARGE SCALE GENOMIC DNA]</scope>
</reference>
<keyword evidence="3" id="KW-0808">Transferase</keyword>
<evidence type="ECO:0000256" key="10">
    <source>
        <dbReference type="RuleBase" id="RU361274"/>
    </source>
</evidence>
<comment type="caution">
    <text evidence="11">The sequence shown here is derived from an EMBL/GenBank/DDBJ whole genome shotgun (WGS) entry which is preliminary data.</text>
</comment>
<keyword evidence="4" id="KW-0479">Metal-binding</keyword>
<dbReference type="EMBL" id="MFZO01000027">
    <property type="protein sequence ID" value="OGK24844.1"/>
    <property type="molecule type" value="Genomic_DNA"/>
</dbReference>
<dbReference type="NCBIfam" id="TIGR00726">
    <property type="entry name" value="peptidoglycan editing factor PgeF"/>
    <property type="match status" value="1"/>
</dbReference>
<keyword evidence="5" id="KW-0378">Hydrolase</keyword>
<comment type="catalytic activity">
    <reaction evidence="9">
        <text>S-methyl-5'-thioadenosine + phosphate = 5-(methylsulfanyl)-alpha-D-ribose 1-phosphate + adenine</text>
        <dbReference type="Rhea" id="RHEA:11852"/>
        <dbReference type="ChEBI" id="CHEBI:16708"/>
        <dbReference type="ChEBI" id="CHEBI:17509"/>
        <dbReference type="ChEBI" id="CHEBI:43474"/>
        <dbReference type="ChEBI" id="CHEBI:58533"/>
        <dbReference type="EC" id="2.4.2.28"/>
    </reaction>
    <physiologicalReaction direction="left-to-right" evidence="9">
        <dbReference type="Rhea" id="RHEA:11853"/>
    </physiologicalReaction>
</comment>
<dbReference type="PANTHER" id="PTHR30616">
    <property type="entry name" value="UNCHARACTERIZED PROTEIN YFIH"/>
    <property type="match status" value="1"/>
</dbReference>
<evidence type="ECO:0000313" key="11">
    <source>
        <dbReference type="EMBL" id="OGK24844.1"/>
    </source>
</evidence>
<dbReference type="SUPFAM" id="SSF64438">
    <property type="entry name" value="CNF1/YfiH-like putative cysteine hydrolases"/>
    <property type="match status" value="1"/>
</dbReference>
<dbReference type="Gene3D" id="3.60.140.10">
    <property type="entry name" value="CNF1/YfiH-like putative cysteine hydrolases"/>
    <property type="match status" value="1"/>
</dbReference>
<evidence type="ECO:0000256" key="7">
    <source>
        <dbReference type="ARBA" id="ARBA00047989"/>
    </source>
</evidence>
<evidence type="ECO:0000256" key="4">
    <source>
        <dbReference type="ARBA" id="ARBA00022723"/>
    </source>
</evidence>
<name>A0A1F7H1R1_9BACT</name>
<dbReference type="CDD" id="cd16833">
    <property type="entry name" value="YfiH"/>
    <property type="match status" value="1"/>
</dbReference>
<dbReference type="PANTHER" id="PTHR30616:SF2">
    <property type="entry name" value="PURINE NUCLEOSIDE PHOSPHORYLASE LACC1"/>
    <property type="match status" value="1"/>
</dbReference>
<accession>A0A1F7H1R1</accession>
<dbReference type="GO" id="GO:0016787">
    <property type="term" value="F:hydrolase activity"/>
    <property type="evidence" value="ECO:0007669"/>
    <property type="project" value="UniProtKB-KW"/>
</dbReference>
<dbReference type="GO" id="GO:0005507">
    <property type="term" value="F:copper ion binding"/>
    <property type="evidence" value="ECO:0007669"/>
    <property type="project" value="TreeGrafter"/>
</dbReference>
<evidence type="ECO:0000256" key="8">
    <source>
        <dbReference type="ARBA" id="ARBA00048968"/>
    </source>
</evidence>
<comment type="similarity">
    <text evidence="2 10">Belongs to the purine nucleoside phosphorylase YfiH/LACC1 family.</text>
</comment>
<protein>
    <recommendedName>
        <fullName evidence="10">Purine nucleoside phosphorylase</fullName>
    </recommendedName>
</protein>
<comment type="catalytic activity">
    <reaction evidence="1">
        <text>inosine + phosphate = alpha-D-ribose 1-phosphate + hypoxanthine</text>
        <dbReference type="Rhea" id="RHEA:27646"/>
        <dbReference type="ChEBI" id="CHEBI:17368"/>
        <dbReference type="ChEBI" id="CHEBI:17596"/>
        <dbReference type="ChEBI" id="CHEBI:43474"/>
        <dbReference type="ChEBI" id="CHEBI:57720"/>
        <dbReference type="EC" id="2.4.2.1"/>
    </reaction>
    <physiologicalReaction direction="left-to-right" evidence="1">
        <dbReference type="Rhea" id="RHEA:27647"/>
    </physiologicalReaction>
</comment>
<dbReference type="Proteomes" id="UP000177913">
    <property type="component" value="Unassembled WGS sequence"/>
</dbReference>
<evidence type="ECO:0000256" key="1">
    <source>
        <dbReference type="ARBA" id="ARBA00000553"/>
    </source>
</evidence>
<sequence length="246" mass="28136">MITYNPDLKIFSSTKINDKTYFSGFSTSDLGDARNLNTFTDFFNQQNIPYKKLVILQQIHSTNIEFSENLKTEDKIEMIEDTDGVITKNAGVILTIRNADCVPLLFVDKASGIIGITHQGWRGSLKKMAAKMVSLITDAGAKKDKLIVVIGPAIGACCYDVNDDLYYNFLEEFDGYSNKVFMMKKGRWHLNLAHLNYLQLVESGVKKENIDFFPFCTKCDNKRFFSRRRSGTESFEEMFNFVMKLK</sequence>
<evidence type="ECO:0000256" key="5">
    <source>
        <dbReference type="ARBA" id="ARBA00022801"/>
    </source>
</evidence>
<comment type="catalytic activity">
    <reaction evidence="7">
        <text>adenosine + H2O + H(+) = inosine + NH4(+)</text>
        <dbReference type="Rhea" id="RHEA:24408"/>
        <dbReference type="ChEBI" id="CHEBI:15377"/>
        <dbReference type="ChEBI" id="CHEBI:15378"/>
        <dbReference type="ChEBI" id="CHEBI:16335"/>
        <dbReference type="ChEBI" id="CHEBI:17596"/>
        <dbReference type="ChEBI" id="CHEBI:28938"/>
        <dbReference type="EC" id="3.5.4.4"/>
    </reaction>
    <physiologicalReaction direction="left-to-right" evidence="7">
        <dbReference type="Rhea" id="RHEA:24409"/>
    </physiologicalReaction>
</comment>
<gene>
    <name evidence="11" type="ORF">A3C25_03975</name>
</gene>
<keyword evidence="6" id="KW-0862">Zinc</keyword>
<dbReference type="Pfam" id="PF02578">
    <property type="entry name" value="Cu-oxidase_4"/>
    <property type="match status" value="1"/>
</dbReference>
<dbReference type="InterPro" id="IPR038371">
    <property type="entry name" value="Cu_polyphenol_OxRdtase_sf"/>
</dbReference>
<proteinExistence type="inferred from homology"/>
<dbReference type="AlphaFoldDB" id="A0A1F7H1R1"/>
<evidence type="ECO:0000256" key="3">
    <source>
        <dbReference type="ARBA" id="ARBA00022679"/>
    </source>
</evidence>
<dbReference type="InterPro" id="IPR011324">
    <property type="entry name" value="Cytotoxic_necrot_fac-like_cat"/>
</dbReference>
<evidence type="ECO:0000256" key="9">
    <source>
        <dbReference type="ARBA" id="ARBA00049893"/>
    </source>
</evidence>
<organism evidence="11 12">
    <name type="scientific">Candidatus Roizmanbacteria bacterium RIFCSPHIGHO2_02_FULL_38_11</name>
    <dbReference type="NCBI Taxonomy" id="1802039"/>
    <lineage>
        <taxon>Bacteria</taxon>
        <taxon>Candidatus Roizmaniibacteriota</taxon>
    </lineage>
</organism>
<dbReference type="InterPro" id="IPR003730">
    <property type="entry name" value="Cu_polyphenol_OxRdtase"/>
</dbReference>
<evidence type="ECO:0000256" key="2">
    <source>
        <dbReference type="ARBA" id="ARBA00007353"/>
    </source>
</evidence>
<comment type="catalytic activity">
    <reaction evidence="8">
        <text>adenosine + phosphate = alpha-D-ribose 1-phosphate + adenine</text>
        <dbReference type="Rhea" id="RHEA:27642"/>
        <dbReference type="ChEBI" id="CHEBI:16335"/>
        <dbReference type="ChEBI" id="CHEBI:16708"/>
        <dbReference type="ChEBI" id="CHEBI:43474"/>
        <dbReference type="ChEBI" id="CHEBI:57720"/>
        <dbReference type="EC" id="2.4.2.1"/>
    </reaction>
    <physiologicalReaction direction="left-to-right" evidence="8">
        <dbReference type="Rhea" id="RHEA:27643"/>
    </physiologicalReaction>
</comment>
<evidence type="ECO:0000313" key="12">
    <source>
        <dbReference type="Proteomes" id="UP000177913"/>
    </source>
</evidence>
<evidence type="ECO:0000256" key="6">
    <source>
        <dbReference type="ARBA" id="ARBA00022833"/>
    </source>
</evidence>
<dbReference type="GO" id="GO:0017061">
    <property type="term" value="F:S-methyl-5-thioadenosine phosphorylase activity"/>
    <property type="evidence" value="ECO:0007669"/>
    <property type="project" value="UniProtKB-EC"/>
</dbReference>